<dbReference type="InterPro" id="IPR018550">
    <property type="entry name" value="Lipid-A_deacylase-rel"/>
</dbReference>
<dbReference type="EMBL" id="LDUG01000036">
    <property type="protein sequence ID" value="KVW94367.1"/>
    <property type="molecule type" value="Genomic_DNA"/>
</dbReference>
<keyword evidence="2" id="KW-1185">Reference proteome</keyword>
<dbReference type="PATRIC" id="fig|36861.3.peg.2471"/>
<dbReference type="RefSeq" id="WP_059757612.1">
    <property type="nucleotide sequence ID" value="NZ_LDUG01000036.1"/>
</dbReference>
<dbReference type="Pfam" id="PF09411">
    <property type="entry name" value="PagL"/>
    <property type="match status" value="1"/>
</dbReference>
<dbReference type="AlphaFoldDB" id="A0A125BC47"/>
<evidence type="ECO:0000313" key="2">
    <source>
        <dbReference type="Proteomes" id="UP000064243"/>
    </source>
</evidence>
<reference evidence="1 2" key="1">
    <citation type="journal article" date="2015" name="Appl. Environ. Microbiol.">
        <title>Aerobic and Anaerobic Thiosulfate Oxidation by a Cold-Adapted, Subglacial Chemoautotroph.</title>
        <authorList>
            <person name="Harrold Z.R."/>
            <person name="Skidmore M.L."/>
            <person name="Hamilton T.L."/>
            <person name="Desch L."/>
            <person name="Amada K."/>
            <person name="van Gelder W."/>
            <person name="Glover K."/>
            <person name="Roden E.E."/>
            <person name="Boyd E.S."/>
        </authorList>
    </citation>
    <scope>NUCLEOTIDE SEQUENCE [LARGE SCALE GENOMIC DNA]</scope>
    <source>
        <strain evidence="1 2">RG</strain>
    </source>
</reference>
<dbReference type="Gene3D" id="2.40.160.20">
    <property type="match status" value="1"/>
</dbReference>
<dbReference type="OrthoDB" id="5736231at2"/>
<comment type="caution">
    <text evidence="1">The sequence shown here is derived from an EMBL/GenBank/DDBJ whole genome shotgun (WGS) entry which is preliminary data.</text>
</comment>
<name>A0A125BC47_THIDE</name>
<accession>A0A125BC47</accession>
<gene>
    <name evidence="1" type="ORF">ABW22_13410</name>
</gene>
<organism evidence="1 2">
    <name type="scientific">Thiobacillus denitrificans</name>
    <dbReference type="NCBI Taxonomy" id="36861"/>
    <lineage>
        <taxon>Bacteria</taxon>
        <taxon>Pseudomonadati</taxon>
        <taxon>Pseudomonadota</taxon>
        <taxon>Betaproteobacteria</taxon>
        <taxon>Nitrosomonadales</taxon>
        <taxon>Thiobacillaceae</taxon>
        <taxon>Thiobacillus</taxon>
    </lineage>
</organism>
<sequence>MPNRLHRPLVEHLPGLWLAIALSLHASAYATEIDRNSKRTLAIGVIAHDRGPAGDHHENGVDLNLEVLFAPIDLAGTLRPHLGATLNFVGDTSMAYAGLSFRVRETRQWFADLLLSVAAHDGPLHKDPEGCRLYSDCGFGIRVMPRFGLEIGYRLSPAKSITLFLDHMSHKWIIGGENEGLDHIGVRYLRAW</sequence>
<evidence type="ECO:0008006" key="3">
    <source>
        <dbReference type="Google" id="ProtNLM"/>
    </source>
</evidence>
<dbReference type="Proteomes" id="UP000064243">
    <property type="component" value="Unassembled WGS sequence"/>
</dbReference>
<proteinExistence type="predicted"/>
<evidence type="ECO:0000313" key="1">
    <source>
        <dbReference type="EMBL" id="KVW94367.1"/>
    </source>
</evidence>
<protein>
    <recommendedName>
        <fullName evidence="3">Acyloxyacyl hydrolase</fullName>
    </recommendedName>
</protein>